<evidence type="ECO:0000256" key="1">
    <source>
        <dbReference type="SAM" id="SignalP"/>
    </source>
</evidence>
<dbReference type="InterPro" id="IPR036278">
    <property type="entry name" value="Sialidase_sf"/>
</dbReference>
<dbReference type="SUPFAM" id="SSF50939">
    <property type="entry name" value="Sialidases"/>
    <property type="match status" value="1"/>
</dbReference>
<dbReference type="SUPFAM" id="SSF49785">
    <property type="entry name" value="Galactose-binding domain-like"/>
    <property type="match status" value="1"/>
</dbReference>
<name>A0A840P2F3_9ACTN</name>
<evidence type="ECO:0000313" key="3">
    <source>
        <dbReference type="EMBL" id="MBB5132113.1"/>
    </source>
</evidence>
<dbReference type="PROSITE" id="PS50022">
    <property type="entry name" value="FA58C_3"/>
    <property type="match status" value="1"/>
</dbReference>
<feature type="domain" description="F5/8 type C" evidence="2">
    <location>
        <begin position="449"/>
        <end position="601"/>
    </location>
</feature>
<dbReference type="InterPro" id="IPR008979">
    <property type="entry name" value="Galactose-bd-like_sf"/>
</dbReference>
<dbReference type="RefSeq" id="WP_221335992.1">
    <property type="nucleotide sequence ID" value="NZ_BAABIX010000027.1"/>
</dbReference>
<dbReference type="AlphaFoldDB" id="A0A840P2F3"/>
<dbReference type="Proteomes" id="UP000578449">
    <property type="component" value="Unassembled WGS sequence"/>
</dbReference>
<dbReference type="InterPro" id="IPR000421">
    <property type="entry name" value="FA58C"/>
</dbReference>
<protein>
    <recommendedName>
        <fullName evidence="2">F5/8 type C domain-containing protein</fullName>
    </recommendedName>
</protein>
<proteinExistence type="predicted"/>
<evidence type="ECO:0000313" key="4">
    <source>
        <dbReference type="Proteomes" id="UP000578449"/>
    </source>
</evidence>
<organism evidence="3 4">
    <name type="scientific">Thermocatellispora tengchongensis</name>
    <dbReference type="NCBI Taxonomy" id="1073253"/>
    <lineage>
        <taxon>Bacteria</taxon>
        <taxon>Bacillati</taxon>
        <taxon>Actinomycetota</taxon>
        <taxon>Actinomycetes</taxon>
        <taxon>Streptosporangiales</taxon>
        <taxon>Streptosporangiaceae</taxon>
        <taxon>Thermocatellispora</taxon>
    </lineage>
</organism>
<comment type="caution">
    <text evidence="3">The sequence shown here is derived from an EMBL/GenBank/DDBJ whole genome shotgun (WGS) entry which is preliminary data.</text>
</comment>
<dbReference type="Gene3D" id="2.60.120.260">
    <property type="entry name" value="Galactose-binding domain-like"/>
    <property type="match status" value="1"/>
</dbReference>
<dbReference type="Pfam" id="PF00754">
    <property type="entry name" value="F5_F8_type_C"/>
    <property type="match status" value="1"/>
</dbReference>
<gene>
    <name evidence="3" type="ORF">HNP84_001826</name>
</gene>
<reference evidence="3 4" key="1">
    <citation type="submission" date="2020-08" db="EMBL/GenBank/DDBJ databases">
        <title>Genomic Encyclopedia of Type Strains, Phase IV (KMG-IV): sequencing the most valuable type-strain genomes for metagenomic binning, comparative biology and taxonomic classification.</title>
        <authorList>
            <person name="Goeker M."/>
        </authorList>
    </citation>
    <scope>NUCLEOTIDE SEQUENCE [LARGE SCALE GENOMIC DNA]</scope>
    <source>
        <strain evidence="3 4">DSM 45615</strain>
    </source>
</reference>
<evidence type="ECO:0000259" key="2">
    <source>
        <dbReference type="PROSITE" id="PS50022"/>
    </source>
</evidence>
<dbReference type="CDD" id="cd15482">
    <property type="entry name" value="Sialidase_non-viral"/>
    <property type="match status" value="1"/>
</dbReference>
<keyword evidence="1" id="KW-0732">Signal</keyword>
<feature type="chain" id="PRO_5033023044" description="F5/8 type C domain-containing protein" evidence="1">
    <location>
        <begin position="22"/>
        <end position="602"/>
    </location>
</feature>
<dbReference type="Pfam" id="PF15892">
    <property type="entry name" value="BNR_4"/>
    <property type="match status" value="1"/>
</dbReference>
<feature type="signal peptide" evidence="1">
    <location>
        <begin position="1"/>
        <end position="21"/>
    </location>
</feature>
<dbReference type="EMBL" id="JACHGN010000003">
    <property type="protein sequence ID" value="MBB5132113.1"/>
    <property type="molecule type" value="Genomic_DNA"/>
</dbReference>
<sequence length="602" mass="63671">MRSLLLSLALAATSVTGVAVATPAAASARAPQLERLPYQVDSSNQAGWWRPADTLNGVTYFAYNAPAAEAGRHEVHIASRGGDGQWRDACLPDGAGGCVTYVDDIGHNQPSIVVDGDGRIHAFVSMHNNAWRYYQSTRPGDVTSMAEAAAQLPDRDLRFTYPVTVRGADGDAYVLVRADQDAQRVRAGRLYRYDTAADTWSRVAIVASGANHSFYPDDLQVDGRGRVHILWEWASWPASAHRHLGSYAVYDPAAGTFADASGAPVTTPLAPGVGNVVYQPFEGDETITSQNRAVQTAKLAVDDTGLRGIAYRYLPEAAGSNFAGFDVRYATWDGSAWRRETVAANGDLPIDNSATLGATHAGGRTRLYFVAEANGCAGTHSQVVVAERGTGEWAFRTLGEVRQGLQRLRVLRGRDGADLVYLTAPIEGALWRAVVPRTEPPARGEPYAAVAARLAAASGGGTNVALNASVTASSTLRADTPATEAVDGRCGDDSRWISAEGDTAPTLTVDLGRAVPIDSVRVRSGYSKAPDPGTDVLRSFTVQLRVDGAWREAGAVTGNTSPLVTVPAGGATADQVRLLISDPSGSPIDVARVYEVEVLATP</sequence>
<accession>A0A840P2F3</accession>
<keyword evidence="4" id="KW-1185">Reference proteome</keyword>